<sequence length="217" mass="24029">MHLAILRGRGGGGRIFNGYFLHRYKMLCFFVIKVAEKDKKKISTFFGLFNPFFSSPTKDALTFGYDDAHEGWHTAVSITECQDLLTTSARTQRASGFWAFQCLEDLHPAFCVMFVVGDVVPPSAPVLCSPLPRLMMFFFCFCLQTSRCWTPSSGDDGLVVETPKRVRRKPTDALGVNGAVALILTPPLSAAPLPQRSHSMDRMGPARWQPLTPAGPP</sequence>
<reference evidence="2" key="1">
    <citation type="thesis" date="2020" institute="ProQuest LLC" country="789 East Eisenhower Parkway, Ann Arbor, MI, USA">
        <title>Comparative Genomics and Chromosome Evolution.</title>
        <authorList>
            <person name="Mudd A.B."/>
        </authorList>
    </citation>
    <scope>NUCLEOTIDE SEQUENCE</scope>
    <source>
        <strain evidence="2">HN-11 Male</strain>
        <tissue evidence="2">Kidney and liver</tissue>
    </source>
</reference>
<evidence type="ECO:0000313" key="3">
    <source>
        <dbReference type="Proteomes" id="UP000770717"/>
    </source>
</evidence>
<dbReference type="AlphaFoldDB" id="A0A8J6BES5"/>
<organism evidence="2 3">
    <name type="scientific">Eleutherodactylus coqui</name>
    <name type="common">Puerto Rican coqui</name>
    <dbReference type="NCBI Taxonomy" id="57060"/>
    <lineage>
        <taxon>Eukaryota</taxon>
        <taxon>Metazoa</taxon>
        <taxon>Chordata</taxon>
        <taxon>Craniata</taxon>
        <taxon>Vertebrata</taxon>
        <taxon>Euteleostomi</taxon>
        <taxon>Amphibia</taxon>
        <taxon>Batrachia</taxon>
        <taxon>Anura</taxon>
        <taxon>Neobatrachia</taxon>
        <taxon>Hyloidea</taxon>
        <taxon>Eleutherodactylidae</taxon>
        <taxon>Eleutherodactylinae</taxon>
        <taxon>Eleutherodactylus</taxon>
        <taxon>Eleutherodactylus</taxon>
    </lineage>
</organism>
<name>A0A8J6BES5_ELECQ</name>
<keyword evidence="3" id="KW-1185">Reference proteome</keyword>
<comment type="caution">
    <text evidence="2">The sequence shown here is derived from an EMBL/GenBank/DDBJ whole genome shotgun (WGS) entry which is preliminary data.</text>
</comment>
<dbReference type="EMBL" id="WNTK01016342">
    <property type="protein sequence ID" value="KAG9461805.1"/>
    <property type="molecule type" value="Genomic_DNA"/>
</dbReference>
<evidence type="ECO:0000256" key="1">
    <source>
        <dbReference type="SAM" id="MobiDB-lite"/>
    </source>
</evidence>
<gene>
    <name evidence="2" type="ORF">GDO78_015692</name>
</gene>
<accession>A0A8J6BES5</accession>
<protein>
    <submittedName>
        <fullName evidence="2">Uncharacterized protein</fullName>
    </submittedName>
</protein>
<feature type="region of interest" description="Disordered" evidence="1">
    <location>
        <begin position="192"/>
        <end position="217"/>
    </location>
</feature>
<proteinExistence type="predicted"/>
<dbReference type="Proteomes" id="UP000770717">
    <property type="component" value="Unassembled WGS sequence"/>
</dbReference>
<evidence type="ECO:0000313" key="2">
    <source>
        <dbReference type="EMBL" id="KAG9461805.1"/>
    </source>
</evidence>